<gene>
    <name evidence="1" type="ORF">ACCO45_013415</name>
</gene>
<protein>
    <submittedName>
        <fullName evidence="1">Uncharacterized protein</fullName>
    </submittedName>
</protein>
<dbReference type="Proteomes" id="UP001638806">
    <property type="component" value="Unassembled WGS sequence"/>
</dbReference>
<proteinExistence type="predicted"/>
<dbReference type="EMBL" id="JBGNUJ010000013">
    <property type="protein sequence ID" value="KAL3951698.1"/>
    <property type="molecule type" value="Genomic_DNA"/>
</dbReference>
<reference evidence="1" key="1">
    <citation type="submission" date="2024-12" db="EMBL/GenBank/DDBJ databases">
        <title>Comparative genomics and development of molecular markers within Purpureocillium lilacinum and among Purpureocillium species.</title>
        <authorList>
            <person name="Yeh Z.-Y."/>
            <person name="Ni N.-T."/>
            <person name="Lo P.-H."/>
            <person name="Mushyakhwo K."/>
            <person name="Lin C.-F."/>
            <person name="Nai Y.-S."/>
        </authorList>
    </citation>
    <scope>NUCLEOTIDE SEQUENCE</scope>
    <source>
        <strain evidence="1">NCHU-NPUST-175</strain>
    </source>
</reference>
<organism evidence="1 2">
    <name type="scientific">Purpureocillium lilacinum</name>
    <name type="common">Paecilomyces lilacinus</name>
    <dbReference type="NCBI Taxonomy" id="33203"/>
    <lineage>
        <taxon>Eukaryota</taxon>
        <taxon>Fungi</taxon>
        <taxon>Dikarya</taxon>
        <taxon>Ascomycota</taxon>
        <taxon>Pezizomycotina</taxon>
        <taxon>Sordariomycetes</taxon>
        <taxon>Hypocreomycetidae</taxon>
        <taxon>Hypocreales</taxon>
        <taxon>Ophiocordycipitaceae</taxon>
        <taxon>Purpureocillium</taxon>
    </lineage>
</organism>
<keyword evidence="2" id="KW-1185">Reference proteome</keyword>
<accession>A0ACC4D8X5</accession>
<evidence type="ECO:0000313" key="2">
    <source>
        <dbReference type="Proteomes" id="UP001638806"/>
    </source>
</evidence>
<sequence>MVVNVVGPGSRPNSKSFVGGGGGSIETGSWASNLGSGAFVEHPLETPAAARQPAQARPSRAGGWTRRRPLGRLVKSSVDWESAGWVVCRRGMRSEAIAQKTKGAEAATILPAPQGVMIAGGKVAPKVSLSLSNQRALKRAGAPAAQ</sequence>
<comment type="caution">
    <text evidence="1">The sequence shown here is derived from an EMBL/GenBank/DDBJ whole genome shotgun (WGS) entry which is preliminary data.</text>
</comment>
<evidence type="ECO:0000313" key="1">
    <source>
        <dbReference type="EMBL" id="KAL3951698.1"/>
    </source>
</evidence>
<name>A0ACC4D8X5_PURLI</name>